<evidence type="ECO:0000313" key="2">
    <source>
        <dbReference type="Proteomes" id="UP000028878"/>
    </source>
</evidence>
<evidence type="ECO:0000313" key="1">
    <source>
        <dbReference type="EMBL" id="CDN89761.1"/>
    </source>
</evidence>
<dbReference type="AlphaFoldDB" id="A0A1L1PYT0"/>
<dbReference type="RefSeq" id="WP_009519024.1">
    <property type="nucleotide sequence ID" value="NZ_CCAE010000052.1"/>
</dbReference>
<name>A0A1L1PYT0_HYDIT</name>
<organism evidence="1 2">
    <name type="scientific">Hydrogenophaga intermedia</name>
    <dbReference type="NCBI Taxonomy" id="65786"/>
    <lineage>
        <taxon>Bacteria</taxon>
        <taxon>Pseudomonadati</taxon>
        <taxon>Pseudomonadota</taxon>
        <taxon>Betaproteobacteria</taxon>
        <taxon>Burkholderiales</taxon>
        <taxon>Comamonadaceae</taxon>
        <taxon>Hydrogenophaga</taxon>
    </lineage>
</organism>
<proteinExistence type="predicted"/>
<protein>
    <recommendedName>
        <fullName evidence="3">Plasmid stabilization system</fullName>
    </recommendedName>
</protein>
<reference evidence="2" key="1">
    <citation type="submission" date="2014-11" db="EMBL/GenBank/DDBJ databases">
        <title>Draft genome sequence of Hydrogenophaga intermedia S1.</title>
        <authorList>
            <person name="Gan H.M."/>
            <person name="Chew T.H."/>
            <person name="Stolz A."/>
        </authorList>
    </citation>
    <scope>NUCLEOTIDE SEQUENCE [LARGE SCALE GENOMIC DNA]</scope>
    <source>
        <strain evidence="2">S1</strain>
    </source>
</reference>
<gene>
    <name evidence="1" type="ORF">BN948_04201</name>
</gene>
<accession>A0A1L1PYT0</accession>
<dbReference type="EMBL" id="CCAE010000052">
    <property type="protein sequence ID" value="CDN89761.1"/>
    <property type="molecule type" value="Genomic_DNA"/>
</dbReference>
<evidence type="ECO:0008006" key="3">
    <source>
        <dbReference type="Google" id="ProtNLM"/>
    </source>
</evidence>
<sequence>MAERAASLAAAHGVPHLRELVVKPYVLLYAHGDDRVVLLALKHERELLFQLP</sequence>
<dbReference type="Gene3D" id="3.30.2310.20">
    <property type="entry name" value="RelE-like"/>
    <property type="match status" value="1"/>
</dbReference>
<dbReference type="Proteomes" id="UP000028878">
    <property type="component" value="Unassembled WGS sequence"/>
</dbReference>
<dbReference type="InterPro" id="IPR035093">
    <property type="entry name" value="RelE/ParE_toxin_dom_sf"/>
</dbReference>
<keyword evidence="2" id="KW-1185">Reference proteome</keyword>